<evidence type="ECO:0000313" key="2">
    <source>
        <dbReference type="EMBL" id="CAK8997246.1"/>
    </source>
</evidence>
<organism evidence="2 3">
    <name type="scientific">Durusdinium trenchii</name>
    <dbReference type="NCBI Taxonomy" id="1381693"/>
    <lineage>
        <taxon>Eukaryota</taxon>
        <taxon>Sar</taxon>
        <taxon>Alveolata</taxon>
        <taxon>Dinophyceae</taxon>
        <taxon>Suessiales</taxon>
        <taxon>Symbiodiniaceae</taxon>
        <taxon>Durusdinium</taxon>
    </lineage>
</organism>
<keyword evidence="3" id="KW-1185">Reference proteome</keyword>
<accession>A0ABP0I3V8</accession>
<dbReference type="Proteomes" id="UP001642484">
    <property type="component" value="Unassembled WGS sequence"/>
</dbReference>
<feature type="region of interest" description="Disordered" evidence="1">
    <location>
        <begin position="299"/>
        <end position="333"/>
    </location>
</feature>
<name>A0ABP0I3V8_9DINO</name>
<proteinExistence type="predicted"/>
<evidence type="ECO:0000256" key="1">
    <source>
        <dbReference type="SAM" id="MobiDB-lite"/>
    </source>
</evidence>
<gene>
    <name evidence="2" type="ORF">CCMP2556_LOCUS4770</name>
</gene>
<comment type="caution">
    <text evidence="2">The sequence shown here is derived from an EMBL/GenBank/DDBJ whole genome shotgun (WGS) entry which is preliminary data.</text>
</comment>
<protein>
    <submittedName>
        <fullName evidence="2">Uncharacterized protein</fullName>
    </submittedName>
</protein>
<evidence type="ECO:0000313" key="3">
    <source>
        <dbReference type="Proteomes" id="UP001642484"/>
    </source>
</evidence>
<dbReference type="EMBL" id="CAXAMN010002002">
    <property type="protein sequence ID" value="CAK8997246.1"/>
    <property type="molecule type" value="Genomic_DNA"/>
</dbReference>
<reference evidence="2 3" key="1">
    <citation type="submission" date="2024-02" db="EMBL/GenBank/DDBJ databases">
        <authorList>
            <person name="Chen Y."/>
            <person name="Shah S."/>
            <person name="Dougan E. K."/>
            <person name="Thang M."/>
            <person name="Chan C."/>
        </authorList>
    </citation>
    <scope>NUCLEOTIDE SEQUENCE [LARGE SCALE GENOMIC DNA]</scope>
</reference>
<sequence length="755" mass="85812">MDEFWLPLSAFDYTATAKNGFFPANTQLTTHFHEFAKFGYKSNIGNVECKFPLRDSSRQIPDFSVGVTDGHCKIVLMMTIVAIVRELDLNLDDPHLQMVLASFSQIRCSYEHFENPAHFYLYSLKTGFVSAEKQGPSPVQLVAELQHAVDLQRRQTHAKNAPLRDILNRVIADYNKMVSVKKHRLDSSKKSLVLNLMRCPSDLMTLLAKHYDSYKENLEWQRISFVLEATGKNLETYVEKHQDQSRNALKKSMEAAFNAWVEELHADQTQFMADKDCHSRAWDAVAAYMEKHIKVFSSRKSAKQEDTEKKEDTSDVKMDDENDDDDDRDSALKLEESEEIQVRDIRYNLETQLALKDRNLKVRNITWIFEPDTVYGKRDGVLTGLAVTHKDSRNYFHSTRGWKTGTVHGIGMCPRAEMYKPETASPSRAHALPHLGRAFTDIQEQKQVGAGTSFIQKTLEAFQVRSVKTTVLVDMYGYDAWPALACLKECQEGRDCMCTTLCLDNSGQDLLNRLSNAVYEQARAGDLQVTFPSFDPILSALKSGSTANAARSYRVTCQRHDQLLVLESFAKRWLDDPQFDERAREVIKLHNEEYNASEDFMMAAERPGSEPKVEEEASLERPAKRIKLEACKTEDVTKLAKSKLVQLWERRMEGRCCALPAIARFSPRLKVVEDDTTKKEKGRKKKTAPAITSKNFGAFVSVPAIKDADNMVLAWRCRIDNSGAASKGAKLIMPIRPVMCLKHQLEVNSETVCLV</sequence>
<feature type="compositionally biased region" description="Basic and acidic residues" evidence="1">
    <location>
        <begin position="302"/>
        <end position="319"/>
    </location>
</feature>